<dbReference type="InterPro" id="IPR003599">
    <property type="entry name" value="Ig_sub"/>
</dbReference>
<feature type="domain" description="PKD" evidence="1">
    <location>
        <begin position="1924"/>
        <end position="2006"/>
    </location>
</feature>
<accession>A0ABV8PUP4</accession>
<dbReference type="Gene3D" id="2.60.40.10">
    <property type="entry name" value="Immunoglobulins"/>
    <property type="match status" value="15"/>
</dbReference>
<dbReference type="SMART" id="SM00409">
    <property type="entry name" value="IG"/>
    <property type="match status" value="4"/>
</dbReference>
<organism evidence="2 3">
    <name type="scientific">Parasediminibacterium paludis</name>
    <dbReference type="NCBI Taxonomy" id="908966"/>
    <lineage>
        <taxon>Bacteria</taxon>
        <taxon>Pseudomonadati</taxon>
        <taxon>Bacteroidota</taxon>
        <taxon>Chitinophagia</taxon>
        <taxon>Chitinophagales</taxon>
        <taxon>Chitinophagaceae</taxon>
        <taxon>Parasediminibacterium</taxon>
    </lineage>
</organism>
<dbReference type="SUPFAM" id="SSF49299">
    <property type="entry name" value="PKD domain"/>
    <property type="match status" value="9"/>
</dbReference>
<feature type="domain" description="PKD" evidence="1">
    <location>
        <begin position="2287"/>
        <end position="2315"/>
    </location>
</feature>
<feature type="domain" description="PKD" evidence="1">
    <location>
        <begin position="2034"/>
        <end position="2079"/>
    </location>
</feature>
<dbReference type="Pfam" id="PF18911">
    <property type="entry name" value="PKD_4"/>
    <property type="match status" value="2"/>
</dbReference>
<dbReference type="Pfam" id="PF19081">
    <property type="entry name" value="Ig_7"/>
    <property type="match status" value="2"/>
</dbReference>
<keyword evidence="3" id="KW-1185">Reference proteome</keyword>
<dbReference type="SMART" id="SM00089">
    <property type="entry name" value="PKD"/>
    <property type="match status" value="13"/>
</dbReference>
<evidence type="ECO:0000259" key="1">
    <source>
        <dbReference type="PROSITE" id="PS50093"/>
    </source>
</evidence>
<name>A0ABV8PUP4_9BACT</name>
<dbReference type="InterPro" id="IPR000601">
    <property type="entry name" value="PKD_dom"/>
</dbReference>
<dbReference type="Proteomes" id="UP001595906">
    <property type="component" value="Unassembled WGS sequence"/>
</dbReference>
<dbReference type="InterPro" id="IPR022409">
    <property type="entry name" value="PKD/Chitinase_dom"/>
</dbReference>
<protein>
    <submittedName>
        <fullName evidence="2">PKD domain-containing protein</fullName>
    </submittedName>
</protein>
<dbReference type="RefSeq" id="WP_379012453.1">
    <property type="nucleotide sequence ID" value="NZ_JBHSDC010000003.1"/>
</dbReference>
<comment type="caution">
    <text evidence="2">The sequence shown here is derived from an EMBL/GenBank/DDBJ whole genome shotgun (WGS) entry which is preliminary data.</text>
</comment>
<dbReference type="Pfam" id="PF00801">
    <property type="entry name" value="PKD"/>
    <property type="match status" value="3"/>
</dbReference>
<evidence type="ECO:0000313" key="3">
    <source>
        <dbReference type="Proteomes" id="UP001595906"/>
    </source>
</evidence>
<reference evidence="3" key="1">
    <citation type="journal article" date="2019" name="Int. J. Syst. Evol. Microbiol.">
        <title>The Global Catalogue of Microorganisms (GCM) 10K type strain sequencing project: providing services to taxonomists for standard genome sequencing and annotation.</title>
        <authorList>
            <consortium name="The Broad Institute Genomics Platform"/>
            <consortium name="The Broad Institute Genome Sequencing Center for Infectious Disease"/>
            <person name="Wu L."/>
            <person name="Ma J."/>
        </authorList>
    </citation>
    <scope>NUCLEOTIDE SEQUENCE [LARGE SCALE GENOMIC DNA]</scope>
    <source>
        <strain evidence="3">CECT 8010</strain>
    </source>
</reference>
<feature type="domain" description="PKD" evidence="1">
    <location>
        <begin position="2205"/>
        <end position="2256"/>
    </location>
</feature>
<dbReference type="PROSITE" id="PS50093">
    <property type="entry name" value="PKD"/>
    <property type="match status" value="6"/>
</dbReference>
<dbReference type="Pfam" id="PF13585">
    <property type="entry name" value="CHU_C"/>
    <property type="match status" value="1"/>
</dbReference>
<proteinExistence type="predicted"/>
<dbReference type="InterPro" id="IPR044023">
    <property type="entry name" value="Ig_7"/>
</dbReference>
<gene>
    <name evidence="2" type="ORF">ACFOW1_04135</name>
</gene>
<feature type="domain" description="PKD" evidence="1">
    <location>
        <begin position="2373"/>
        <end position="2411"/>
    </location>
</feature>
<feature type="domain" description="PKD" evidence="1">
    <location>
        <begin position="2117"/>
        <end position="2156"/>
    </location>
</feature>
<dbReference type="InterPro" id="IPR035986">
    <property type="entry name" value="PKD_dom_sf"/>
</dbReference>
<dbReference type="CDD" id="cd00146">
    <property type="entry name" value="PKD"/>
    <property type="match status" value="1"/>
</dbReference>
<dbReference type="InterPro" id="IPR013783">
    <property type="entry name" value="Ig-like_fold"/>
</dbReference>
<dbReference type="EMBL" id="JBHSDC010000003">
    <property type="protein sequence ID" value="MFC4231066.1"/>
    <property type="molecule type" value="Genomic_DNA"/>
</dbReference>
<sequence>MKRICFILCFLSVYFIGKGQTITINTTEFDVSKPYGTGSTISLPITLSSTSCFDDTNVFNLYLSDQTGSFAGNTLIGSFTGFFTTYVNGLIPAGTPAGNGYKLKITSTSPIISAISPAFSIATTSGALVSKVNPQVPLRILSDQLYFGWCSTQPPGTVLDLANLSSAGASVSFQLKNGSNGVSSNPTLSANVLSIPLQQTYYTLTVKADSAGILSTKSYFLINTPNILGIANNGQQKPCFPDSVSFQIPITSAASGGIGDNFPGMRYQVFWNDGTTSYYKQCDLVNANGVISHLYTKSSCSTGNPYSVTPQKIYPYFPAGSTQVNQCSDVGGVNTQVFVYSSAKAKFSSPSYGCINTAINFSNNSDPGQSKSFGSNTCNSSAYYTWFVDGSVVYSSATPESTPPNLSQSFSSVGTHTVRLLVDNLSCAVSDTTRTICIEPVPVPNFSMNPAACVPTSFTPVNTTNSNPCRPMTFSWSILDSLGNNTVNTSYYTISDPSAFQPVITILKSGKYILQLSVSNSCSTVVNRQTIVTGGGTPLATLPPAQSYCGVKTIDFGADANHKPNYDSQFGNATVYNWSVTGGTYSYANGTNATSAYPQITFNDFATYTVGLTYITNCGTSTTVTQQITFKPIPTFTAPANQVVCGGMATVPINFTSSPGGASFAWTNSNASVGLAASGSGNIGSFTTVNQASQQIATITATPTLNGCTGSASSFTITVNTTPPLPTATTAIALCQNSTPNALTATPSTGNTLKWYDATNTLLPSAPTPNTTTVGTTTYYVSQVNTLSNCEGAKLAISVTVNPATVIDTLSTKNPSTCQGSDGAITLKGLVANTAYTLNYSKNGVAIAPLPIIASVSGSYVITGLSAGAYTNITVTRNNCPSNTLNPISLSDPSAPATPVINSNSPICSGATITLSANSTTAGVSYSWSGPNAFSQTGPTQNIPNTTLANAGTYSVVAVLNGCTSASTTVNVVINETPIVSATNNNPCSGTALNFTATSSVNGVSYSWTGIGFPTANTTQNPSIANATSALNGTYTVTAATATCNASASTIVSIKPTPNISSATSTNPTNCGSSTGTIVLNLSTANTYYDVAYTKNGIASSFLISSNASGVLTIPSLAAGTYSAISVTLNGCTSNVVGPFTLTDPNVPTKPTATSNSPICTGATLTLGASSDAGATFSWIGPNGFTSTQASPSIPNTTAANIGTYKVVAILNSCVSDTGSVPVAISQSPVLTVTSDNPCSGNTLHLTASSSVAGVSYAWSGPNGFSSALQNPSFGNASTLLNGTYNVVATIGACSGFGSTSVVVTPTPVISGSTKSNPTSCGTATGSITLNGLLPNTNYTINYNFNGVAITPIVITSNASGDVVIAALVAGTYTNVTATLNGCPTTNVIAYTLSDPSAPATPTIAPVNPICSGTTLNLTANSTTAGVTYAWTGPNAFTSTVSNPSITNATLAAAGTYTVTATINSCISSPATVSVMINETPAKPTVGGNSPVCENGSINLTATSTSTGSLMYTWSGPNAFTSAMQNPTINNALPVNGGYYKVFATNTNGNCVGTADSVNIVVNGALTNTITNTPPSICAKQSVTIIGQTPLGGNGTYNYQWQQSPDNSNWTDITGATLNNITFNPSVTVYVRRVVASSTCTAPSNAVLITVQPSIFNNTVSKDSAICLGTAAPTLVGSLPTGGNNTYAYQWENSTDGGATWLSIASATAKDYLPPTPTANVTYRRIVTSSLCTGPQADTSNVVTITVNPLAKAQYTYTKDVSCAVFDIAATVQNITNPANGSYQWYANNTLIGTGTSMPAYSITNGFDSVVIKLKAISLYGCNNDSIEHKFFTSPSPVPSFTVSDSVGCGPLSVSFTNTTTYGNLFTYNWNFGTGTTATVASPSGIVFPTNPTYYDTIYNVTLSALSACKTVTSTKAIRVKSKPQALFTPNKSVGCSPLPITFNNTSRGNNMTFVWNFGDGSAPVTTTSSNAIQHTYSTGIQDTFNVKLIATNECGSDTLTYNIIVSPNTIKLDFAVNATDVSACLPSTVHFINNTSGATSFNWDFGDGNVLTTTKNIDTVTHVYTSAGTFITKLTATNGCSDTTDYEQIKAFAKPIVKFTASPLTACLGDSIRFVNQTDTATGYTWRFGNGNSSSLTNPTYVYNSVGTYHTQLIAVRQYPAIACSDSAATTINVVAKLNGSFKVSDSVSTCVPFKVVFTNLSVPSMLTTWDYGDGIKDTGDLVQHIYTTSNTFVAKMTAVNAGGCTYETTKNIVVNGPTGTWIYDKGLICAKKSVQFQVNALNADSLRFNFGDGTSLTTTNPIVNHTYTQSGNYLPSVQLLSGTSCYVNLQGVDTIKIDKITAGFTTIQQKTCGNTTVGFTDSTRSFYGVQTWQWNYGDGTPVGTTQNTQHIYTAGNTYNIQLIVVGKSGCSDTSALQLPININNKPKASIIADVISCTNQQVNYTANITSQDSVVLKLWKFATGASATGSTTSYVYTLPNTYTTAFITGTINGCFDTAYNTITVNPSPSLSVSPGVTICKGASTQLLATGSNNVTWLPATNLSCTTCTNPSAFPLVTTAYVASSTNSFGCTSTDTVLVTVIQPFTITVTPSDSICVGQSTKLGASGAFSYAWTPATGLSDATIQNPVASPLVTTTYQVTGKDQYNCFTSTASVVIGVGDYPVVNLGQNQVLAAGSTYTFTPSVINGPIASWLWTPATNLDCSTCPTPTATAKNDICYVVNATNIYHCSTTDTVCIKVFCESSQVFIPNAFMPGTGSGKNDILMVRGSGIKLVKSFRIFNRWGQVVFERANFVPNDRNYGWDGLIQGKPADTDVYIYTCEVVCENDTPFVYKGNVAVIR</sequence>
<evidence type="ECO:0000313" key="2">
    <source>
        <dbReference type="EMBL" id="MFC4231066.1"/>
    </source>
</evidence>